<sequence>MKSMQLPLHDIVEASEVSWWPLAWGWWALILLFLSTIIFIAYYWTKRYLRLRAKRAALVQINHSGNSLSELNLLTKRAALAYFPRQQIAPLQGRAWFEFMVQQMPAKRQAAFSAQLEGWQDALYRPQQNQEIEAYRSIMKEWVRYALPPGHPKEAKGV</sequence>
<evidence type="ECO:0000256" key="1">
    <source>
        <dbReference type="SAM" id="Phobius"/>
    </source>
</evidence>
<dbReference type="EMBL" id="PIPL01000001">
    <property type="protein sequence ID" value="RUO25237.1"/>
    <property type="molecule type" value="Genomic_DNA"/>
</dbReference>
<dbReference type="RefSeq" id="WP_126801934.1">
    <property type="nucleotide sequence ID" value="NZ_PIPL01000001.1"/>
</dbReference>
<feature type="transmembrane region" description="Helical" evidence="1">
    <location>
        <begin position="24"/>
        <end position="45"/>
    </location>
</feature>
<name>A0A432W5A1_9GAMM</name>
<keyword evidence="1" id="KW-0472">Membrane</keyword>
<proteinExistence type="predicted"/>
<protein>
    <submittedName>
        <fullName evidence="2">DUF4381 domain-containing protein</fullName>
    </submittedName>
</protein>
<dbReference type="InterPro" id="IPR025489">
    <property type="entry name" value="DUF4381"/>
</dbReference>
<keyword evidence="1" id="KW-1133">Transmembrane helix</keyword>
<gene>
    <name evidence="2" type="ORF">CWE09_00395</name>
</gene>
<dbReference type="Pfam" id="PF14316">
    <property type="entry name" value="DUF4381"/>
    <property type="match status" value="1"/>
</dbReference>
<comment type="caution">
    <text evidence="2">The sequence shown here is derived from an EMBL/GenBank/DDBJ whole genome shotgun (WGS) entry which is preliminary data.</text>
</comment>
<evidence type="ECO:0000313" key="2">
    <source>
        <dbReference type="EMBL" id="RUO25237.1"/>
    </source>
</evidence>
<dbReference type="Proteomes" id="UP000288293">
    <property type="component" value="Unassembled WGS sequence"/>
</dbReference>
<reference evidence="2 3" key="1">
    <citation type="journal article" date="2011" name="Front. Microbiol.">
        <title>Genomic signatures of strain selection and enhancement in Bacillus atrophaeus var. globigii, a historical biowarfare simulant.</title>
        <authorList>
            <person name="Gibbons H.S."/>
            <person name="Broomall S.M."/>
            <person name="McNew L.A."/>
            <person name="Daligault H."/>
            <person name="Chapman C."/>
            <person name="Bruce D."/>
            <person name="Karavis M."/>
            <person name="Krepps M."/>
            <person name="McGregor P.A."/>
            <person name="Hong C."/>
            <person name="Park K.H."/>
            <person name="Akmal A."/>
            <person name="Feldman A."/>
            <person name="Lin J.S."/>
            <person name="Chang W.E."/>
            <person name="Higgs B.W."/>
            <person name="Demirev P."/>
            <person name="Lindquist J."/>
            <person name="Liem A."/>
            <person name="Fochler E."/>
            <person name="Read T.D."/>
            <person name="Tapia R."/>
            <person name="Johnson S."/>
            <person name="Bishop-Lilly K.A."/>
            <person name="Detter C."/>
            <person name="Han C."/>
            <person name="Sozhamannan S."/>
            <person name="Rosenzweig C.N."/>
            <person name="Skowronski E.W."/>
        </authorList>
    </citation>
    <scope>NUCLEOTIDE SEQUENCE [LARGE SCALE GENOMIC DNA]</scope>
    <source>
        <strain evidence="2 3">MLST1</strain>
    </source>
</reference>
<evidence type="ECO:0000313" key="3">
    <source>
        <dbReference type="Proteomes" id="UP000288293"/>
    </source>
</evidence>
<dbReference type="AlphaFoldDB" id="A0A432W5A1"/>
<keyword evidence="3" id="KW-1185">Reference proteome</keyword>
<organism evidence="2 3">
    <name type="scientific">Aliidiomarina minuta</name>
    <dbReference type="NCBI Taxonomy" id="880057"/>
    <lineage>
        <taxon>Bacteria</taxon>
        <taxon>Pseudomonadati</taxon>
        <taxon>Pseudomonadota</taxon>
        <taxon>Gammaproteobacteria</taxon>
        <taxon>Alteromonadales</taxon>
        <taxon>Idiomarinaceae</taxon>
        <taxon>Aliidiomarina</taxon>
    </lineage>
</organism>
<dbReference type="OrthoDB" id="283083at2"/>
<accession>A0A432W5A1</accession>
<keyword evidence="1" id="KW-0812">Transmembrane</keyword>